<evidence type="ECO:0000313" key="7">
    <source>
        <dbReference type="EMBL" id="TRO78917.1"/>
    </source>
</evidence>
<dbReference type="SMART" id="SM00283">
    <property type="entry name" value="MA"/>
    <property type="match status" value="1"/>
</dbReference>
<evidence type="ECO:0000259" key="5">
    <source>
        <dbReference type="PROSITE" id="PS50111"/>
    </source>
</evidence>
<dbReference type="InterPro" id="IPR051310">
    <property type="entry name" value="MCP_chemotaxis"/>
</dbReference>
<feature type="transmembrane region" description="Helical" evidence="4">
    <location>
        <begin position="42"/>
        <end position="62"/>
    </location>
</feature>
<evidence type="ECO:0000256" key="2">
    <source>
        <dbReference type="ARBA" id="ARBA00029447"/>
    </source>
</evidence>
<comment type="similarity">
    <text evidence="2">Belongs to the methyl-accepting chemotaxis (MCP) protein family.</text>
</comment>
<dbReference type="PRINTS" id="PR00260">
    <property type="entry name" value="CHEMTRNSDUCR"/>
</dbReference>
<dbReference type="InterPro" id="IPR004090">
    <property type="entry name" value="Chemotax_Me-accpt_rcpt"/>
</dbReference>
<dbReference type="RefSeq" id="WP_092054225.1">
    <property type="nucleotide sequence ID" value="NZ_FOJJ01000005.1"/>
</dbReference>
<dbReference type="PANTHER" id="PTHR43531">
    <property type="entry name" value="PROTEIN ICFG"/>
    <property type="match status" value="1"/>
</dbReference>
<accession>A0A550J6U1</accession>
<dbReference type="SUPFAM" id="SSF58104">
    <property type="entry name" value="Methyl-accepting chemotaxis protein (MCP) signaling domain"/>
    <property type="match status" value="1"/>
</dbReference>
<dbReference type="InterPro" id="IPR003660">
    <property type="entry name" value="HAMP_dom"/>
</dbReference>
<sequence>MALFRFYMDLSIKAKLALMVACYSCGLAATGILSNFLQNQRWLSAFVAAVILLGLFFGYIIMRSIVVPLQQALALLDQVAQGDLSVRIAATAQNETGHLLTSLQGMIDRLRRTIADIRAVTGRLTEKSAQMNETSRELSQGVSDQAASVEETSASMHEMASNLRQNAHNAAQTETIANRAAKDAAFGGDAVGKTVDVMNEMARKITIIEEIARQTNLLALNAAIEAVRAGQQGKGFTVVAGEVRKLAERCQKAAREINDLAGGSVRVAGEAGELLTQMVPEIERTATLVQEISSAVKEQDLGLAQMTVAIDRLTQLTQKNSHAAEDIASAAEILDAYSQELEASIDFFTLGEAQTIKIQRCEERG</sequence>
<comment type="caution">
    <text evidence="7">The sequence shown here is derived from an EMBL/GenBank/DDBJ whole genome shotgun (WGS) entry which is preliminary data.</text>
</comment>
<dbReference type="CDD" id="cd06225">
    <property type="entry name" value="HAMP"/>
    <property type="match status" value="1"/>
</dbReference>
<feature type="transmembrane region" description="Helical" evidence="4">
    <location>
        <begin position="16"/>
        <end position="36"/>
    </location>
</feature>
<keyword evidence="4" id="KW-0472">Membrane</keyword>
<dbReference type="PANTHER" id="PTHR43531:SF11">
    <property type="entry name" value="METHYL-ACCEPTING CHEMOTAXIS PROTEIN 3"/>
    <property type="match status" value="1"/>
</dbReference>
<dbReference type="Gene3D" id="1.10.287.950">
    <property type="entry name" value="Methyl-accepting chemotaxis protein"/>
    <property type="match status" value="1"/>
</dbReference>
<dbReference type="GO" id="GO:0004888">
    <property type="term" value="F:transmembrane signaling receptor activity"/>
    <property type="evidence" value="ECO:0007669"/>
    <property type="project" value="InterPro"/>
</dbReference>
<dbReference type="Pfam" id="PF00015">
    <property type="entry name" value="MCPsignal"/>
    <property type="match status" value="1"/>
</dbReference>
<feature type="domain" description="HAMP" evidence="6">
    <location>
        <begin position="63"/>
        <end position="115"/>
    </location>
</feature>
<keyword evidence="3" id="KW-0807">Transducer</keyword>
<dbReference type="Proteomes" id="UP000317155">
    <property type="component" value="Unassembled WGS sequence"/>
</dbReference>
<reference evidence="7 8" key="1">
    <citation type="submission" date="2019-07" db="EMBL/GenBank/DDBJ databases">
        <title>Insights of Desulfuromonas acetexigens electromicrobiology.</title>
        <authorList>
            <person name="Katuri K."/>
            <person name="Sapireddy V."/>
            <person name="Shaw D.R."/>
            <person name="Saikaly P."/>
        </authorList>
    </citation>
    <scope>NUCLEOTIDE SEQUENCE [LARGE SCALE GENOMIC DNA]</scope>
    <source>
        <strain evidence="7 8">2873</strain>
    </source>
</reference>
<organism evidence="7 8">
    <name type="scientific">Trichloromonas acetexigens</name>
    <dbReference type="NCBI Taxonomy" id="38815"/>
    <lineage>
        <taxon>Bacteria</taxon>
        <taxon>Pseudomonadati</taxon>
        <taxon>Thermodesulfobacteriota</taxon>
        <taxon>Desulfuromonadia</taxon>
        <taxon>Desulfuromonadales</taxon>
        <taxon>Trichloromonadaceae</taxon>
        <taxon>Trichloromonas</taxon>
    </lineage>
</organism>
<dbReference type="PROSITE" id="PS50885">
    <property type="entry name" value="HAMP"/>
    <property type="match status" value="1"/>
</dbReference>
<evidence type="ECO:0000256" key="3">
    <source>
        <dbReference type="PROSITE-ProRule" id="PRU00284"/>
    </source>
</evidence>
<evidence type="ECO:0000259" key="6">
    <source>
        <dbReference type="PROSITE" id="PS50885"/>
    </source>
</evidence>
<protein>
    <submittedName>
        <fullName evidence="7">HAMP domain-containing protein</fullName>
    </submittedName>
</protein>
<dbReference type="EMBL" id="VJVV01000013">
    <property type="protein sequence ID" value="TRO78917.1"/>
    <property type="molecule type" value="Genomic_DNA"/>
</dbReference>
<evidence type="ECO:0000313" key="8">
    <source>
        <dbReference type="Proteomes" id="UP000317155"/>
    </source>
</evidence>
<dbReference type="AlphaFoldDB" id="A0A550J6U1"/>
<keyword evidence="4" id="KW-0812">Transmembrane</keyword>
<dbReference type="SMART" id="SM00304">
    <property type="entry name" value="HAMP"/>
    <property type="match status" value="1"/>
</dbReference>
<keyword evidence="8" id="KW-1185">Reference proteome</keyword>
<dbReference type="InterPro" id="IPR004089">
    <property type="entry name" value="MCPsignal_dom"/>
</dbReference>
<dbReference type="GO" id="GO:0007165">
    <property type="term" value="P:signal transduction"/>
    <property type="evidence" value="ECO:0007669"/>
    <property type="project" value="UniProtKB-KW"/>
</dbReference>
<evidence type="ECO:0000256" key="1">
    <source>
        <dbReference type="ARBA" id="ARBA00022500"/>
    </source>
</evidence>
<keyword evidence="4" id="KW-1133">Transmembrane helix</keyword>
<evidence type="ECO:0000256" key="4">
    <source>
        <dbReference type="SAM" id="Phobius"/>
    </source>
</evidence>
<proteinExistence type="inferred from homology"/>
<gene>
    <name evidence="7" type="ORF">FL622_14615</name>
</gene>
<feature type="domain" description="Methyl-accepting transducer" evidence="5">
    <location>
        <begin position="120"/>
        <end position="335"/>
    </location>
</feature>
<dbReference type="PROSITE" id="PS50111">
    <property type="entry name" value="CHEMOTAXIS_TRANSDUC_2"/>
    <property type="match status" value="1"/>
</dbReference>
<dbReference type="GO" id="GO:0006935">
    <property type="term" value="P:chemotaxis"/>
    <property type="evidence" value="ECO:0007669"/>
    <property type="project" value="UniProtKB-KW"/>
</dbReference>
<dbReference type="OrthoDB" id="5342522at2"/>
<name>A0A550J6U1_9BACT</name>
<dbReference type="Pfam" id="PF00672">
    <property type="entry name" value="HAMP"/>
    <property type="match status" value="1"/>
</dbReference>
<dbReference type="GO" id="GO:0005886">
    <property type="term" value="C:plasma membrane"/>
    <property type="evidence" value="ECO:0007669"/>
    <property type="project" value="TreeGrafter"/>
</dbReference>
<keyword evidence="1" id="KW-0145">Chemotaxis</keyword>